<dbReference type="InterPro" id="IPR011545">
    <property type="entry name" value="DEAD/DEAH_box_helicase_dom"/>
</dbReference>
<dbReference type="VEuPathDB" id="FungiDB:MGL_3933"/>
<comment type="catalytic activity">
    <reaction evidence="6">
        <text>ATP + H2O = ADP + phosphate + H(+)</text>
        <dbReference type="Rhea" id="RHEA:13065"/>
        <dbReference type="ChEBI" id="CHEBI:15377"/>
        <dbReference type="ChEBI" id="CHEBI:15378"/>
        <dbReference type="ChEBI" id="CHEBI:30616"/>
        <dbReference type="ChEBI" id="CHEBI:43474"/>
        <dbReference type="ChEBI" id="CHEBI:456216"/>
        <dbReference type="EC" id="3.6.4.13"/>
    </reaction>
</comment>
<reference evidence="8 9" key="1">
    <citation type="journal article" date="2007" name="Proc. Natl. Acad. Sci. U.S.A.">
        <title>Dandruff-associated Malassezia genomes reveal convergent and divergent virulence traits shared with plant and human fungal pathogens.</title>
        <authorList>
            <person name="Xu J."/>
            <person name="Saunders C.W."/>
            <person name="Hu P."/>
            <person name="Grant R.A."/>
            <person name="Boekhout T."/>
            <person name="Kuramae E.E."/>
            <person name="Kronstad J.W."/>
            <person name="Deangelis Y.M."/>
            <person name="Reeder N.L."/>
            <person name="Johnstone K.R."/>
            <person name="Leland M."/>
            <person name="Fieno A.M."/>
            <person name="Begley W.M."/>
            <person name="Sun Y."/>
            <person name="Lacey M.P."/>
            <person name="Chaudhary T."/>
            <person name="Keough T."/>
            <person name="Chu L."/>
            <person name="Sears R."/>
            <person name="Yuan B."/>
            <person name="Dawson T.L.Jr."/>
        </authorList>
    </citation>
    <scope>NUCLEOTIDE SEQUENCE [LARGE SCALE GENOMIC DNA]</scope>
    <source>
        <strain evidence="9">ATCC MYA-4612 / CBS 7966</strain>
    </source>
</reference>
<dbReference type="InParanoid" id="A8QBQ9"/>
<organism evidence="8 9">
    <name type="scientific">Malassezia globosa (strain ATCC MYA-4612 / CBS 7966)</name>
    <name type="common">Dandruff-associated fungus</name>
    <dbReference type="NCBI Taxonomy" id="425265"/>
    <lineage>
        <taxon>Eukaryota</taxon>
        <taxon>Fungi</taxon>
        <taxon>Dikarya</taxon>
        <taxon>Basidiomycota</taxon>
        <taxon>Ustilaginomycotina</taxon>
        <taxon>Malasseziomycetes</taxon>
        <taxon>Malasseziales</taxon>
        <taxon>Malasseziaceae</taxon>
        <taxon>Malassezia</taxon>
    </lineage>
</organism>
<dbReference type="Pfam" id="PF00270">
    <property type="entry name" value="DEAD"/>
    <property type="match status" value="1"/>
</dbReference>
<name>A8QBQ9_MALGO</name>
<sequence length="294" mass="32915">MDDDLSLRHVQMLVIDEADTLLDEGFRTLTQKILRETPGESAHVFVTATIPRSMRMYLDDAYPSLVTLASPHLHHLPQRLSVMFVDPGGNKDLAVVKELFRVFTTPGCEKDQVLIFRDKRSGVESLSRFLHARNVDHVAWTGAAEDRKTRTSQHVAPFLAGPSEHYARRHHRDVETPRVLVTTSLLSRGLDFGPHLRHVFLPDAGRNTTRSVHAANNNALELLHRAGRSARAGRAGTVVVFDKNSAPGKTKVLLNRRGQKKGIVRGQMDLLVRALQRPSKSSRRRQRASPKSTS</sequence>
<dbReference type="GO" id="GO:0016787">
    <property type="term" value="F:hydrolase activity"/>
    <property type="evidence" value="ECO:0007669"/>
    <property type="project" value="UniProtKB-KW"/>
</dbReference>
<evidence type="ECO:0000313" key="8">
    <source>
        <dbReference type="EMBL" id="EDP41725.1"/>
    </source>
</evidence>
<evidence type="ECO:0000256" key="2">
    <source>
        <dbReference type="ARBA" id="ARBA00022741"/>
    </source>
</evidence>
<comment type="caution">
    <text evidence="8">The sequence shown here is derived from an EMBL/GenBank/DDBJ whole genome shotgun (WGS) entry which is preliminary data.</text>
</comment>
<dbReference type="OrthoDB" id="10256233at2759"/>
<dbReference type="GO" id="GO:0005524">
    <property type="term" value="F:ATP binding"/>
    <property type="evidence" value="ECO:0007669"/>
    <property type="project" value="UniProtKB-KW"/>
</dbReference>
<proteinExistence type="predicted"/>
<dbReference type="GO" id="GO:0003724">
    <property type="term" value="F:RNA helicase activity"/>
    <property type="evidence" value="ECO:0007669"/>
    <property type="project" value="UniProtKB-EC"/>
</dbReference>
<dbReference type="STRING" id="425265.A8QBQ9"/>
<dbReference type="InterPro" id="IPR014001">
    <property type="entry name" value="Helicase_ATP-bd"/>
</dbReference>
<dbReference type="Proteomes" id="UP000008837">
    <property type="component" value="Unassembled WGS sequence"/>
</dbReference>
<dbReference type="OMA" id="GPSEHYA"/>
<dbReference type="EMBL" id="AAYY01000016">
    <property type="protein sequence ID" value="EDP41725.1"/>
    <property type="molecule type" value="Genomic_DNA"/>
</dbReference>
<evidence type="ECO:0000256" key="6">
    <source>
        <dbReference type="ARBA" id="ARBA00047984"/>
    </source>
</evidence>
<dbReference type="RefSeq" id="XP_001728939.1">
    <property type="nucleotide sequence ID" value="XM_001728887.1"/>
</dbReference>
<evidence type="ECO:0000313" key="9">
    <source>
        <dbReference type="Proteomes" id="UP000008837"/>
    </source>
</evidence>
<dbReference type="GeneID" id="5853245"/>
<dbReference type="SMART" id="SM00490">
    <property type="entry name" value="HELICc"/>
    <property type="match status" value="1"/>
</dbReference>
<keyword evidence="9" id="KW-1185">Reference proteome</keyword>
<dbReference type="PROSITE" id="PS51192">
    <property type="entry name" value="HELICASE_ATP_BIND_1"/>
    <property type="match status" value="1"/>
</dbReference>
<evidence type="ECO:0000256" key="5">
    <source>
        <dbReference type="ARBA" id="ARBA00022840"/>
    </source>
</evidence>
<keyword evidence="3" id="KW-0378">Hydrolase</keyword>
<dbReference type="Gene3D" id="3.40.50.300">
    <property type="entry name" value="P-loop containing nucleotide triphosphate hydrolases"/>
    <property type="match status" value="2"/>
</dbReference>
<protein>
    <recommendedName>
        <fullName evidence="1">RNA helicase</fullName>
        <ecNumber evidence="1">3.6.4.13</ecNumber>
    </recommendedName>
</protein>
<dbReference type="InterPro" id="IPR027417">
    <property type="entry name" value="P-loop_NTPase"/>
</dbReference>
<keyword evidence="2" id="KW-0547">Nucleotide-binding</keyword>
<dbReference type="PANTHER" id="PTHR47960">
    <property type="entry name" value="DEAD-BOX ATP-DEPENDENT RNA HELICASE 50"/>
    <property type="match status" value="1"/>
</dbReference>
<evidence type="ECO:0000256" key="3">
    <source>
        <dbReference type="ARBA" id="ARBA00022801"/>
    </source>
</evidence>
<keyword evidence="5" id="KW-0067">ATP-binding</keyword>
<dbReference type="GO" id="GO:0003676">
    <property type="term" value="F:nucleic acid binding"/>
    <property type="evidence" value="ECO:0007669"/>
    <property type="project" value="InterPro"/>
</dbReference>
<dbReference type="SUPFAM" id="SSF52540">
    <property type="entry name" value="P-loop containing nucleoside triphosphate hydrolases"/>
    <property type="match status" value="1"/>
</dbReference>
<feature type="domain" description="Helicase ATP-binding" evidence="7">
    <location>
        <begin position="1"/>
        <end position="68"/>
    </location>
</feature>
<dbReference type="EC" id="3.6.4.13" evidence="1"/>
<keyword evidence="4" id="KW-0347">Helicase</keyword>
<evidence type="ECO:0000256" key="4">
    <source>
        <dbReference type="ARBA" id="ARBA00022806"/>
    </source>
</evidence>
<dbReference type="KEGG" id="mgl:MGL_3933"/>
<gene>
    <name evidence="8" type="ORF">MGL_3933</name>
</gene>
<evidence type="ECO:0000256" key="1">
    <source>
        <dbReference type="ARBA" id="ARBA00012552"/>
    </source>
</evidence>
<dbReference type="AlphaFoldDB" id="A8QBQ9"/>
<accession>A8QBQ9</accession>
<evidence type="ECO:0000259" key="7">
    <source>
        <dbReference type="PROSITE" id="PS51192"/>
    </source>
</evidence>
<dbReference type="InterPro" id="IPR001650">
    <property type="entry name" value="Helicase_C-like"/>
</dbReference>